<dbReference type="AlphaFoldDB" id="A0A978VJV1"/>
<dbReference type="GO" id="GO:0005576">
    <property type="term" value="C:extracellular region"/>
    <property type="evidence" value="ECO:0007669"/>
    <property type="project" value="UniProtKB-SubCell"/>
</dbReference>
<dbReference type="GO" id="GO:0019722">
    <property type="term" value="P:calcium-mediated signaling"/>
    <property type="evidence" value="ECO:0007669"/>
    <property type="project" value="TreeGrafter"/>
</dbReference>
<sequence length="99" mass="11215">MVTTESTPYRNTNWSPIQYLSSMEDSDGILMEEMEMIGRRRRRSLDEEGRTFISYGALKGDIVPCNLPGSSYYDCGRSGEANPYRRACTAITNCARQTD</sequence>
<dbReference type="PANTHER" id="PTHR33136:SF89">
    <property type="entry name" value="PROTEIN RALF-LIKE 19"/>
    <property type="match status" value="1"/>
</dbReference>
<evidence type="ECO:0000256" key="2">
    <source>
        <dbReference type="ARBA" id="ARBA00009178"/>
    </source>
</evidence>
<keyword evidence="3" id="KW-0964">Secreted</keyword>
<dbReference type="InterPro" id="IPR008801">
    <property type="entry name" value="RALF"/>
</dbReference>
<keyword evidence="5" id="KW-0732">Signal</keyword>
<name>A0A978VJV1_ZIZJJ</name>
<evidence type="ECO:0000313" key="8">
    <source>
        <dbReference type="Proteomes" id="UP000813462"/>
    </source>
</evidence>
<comment type="subcellular location">
    <subcellularLocation>
        <location evidence="1">Secreted</location>
    </subcellularLocation>
</comment>
<dbReference type="EMBL" id="JAEACU010000004">
    <property type="protein sequence ID" value="KAH7533370.1"/>
    <property type="molecule type" value="Genomic_DNA"/>
</dbReference>
<dbReference type="GO" id="GO:0040008">
    <property type="term" value="P:regulation of growth"/>
    <property type="evidence" value="ECO:0007669"/>
    <property type="project" value="UniProtKB-ARBA"/>
</dbReference>
<reference evidence="7" key="1">
    <citation type="journal article" date="2021" name="Front. Plant Sci.">
        <title>Chromosome-Scale Genome Assembly for Chinese Sour Jujube and Insights Into Its Genome Evolution and Domestication Signature.</title>
        <authorList>
            <person name="Shen L.-Y."/>
            <person name="Luo H."/>
            <person name="Wang X.-L."/>
            <person name="Wang X.-M."/>
            <person name="Qiu X.-J."/>
            <person name="Liu H."/>
            <person name="Zhou S.-S."/>
            <person name="Jia K.-H."/>
            <person name="Nie S."/>
            <person name="Bao Y.-T."/>
            <person name="Zhang R.-G."/>
            <person name="Yun Q.-Z."/>
            <person name="Chai Y.-H."/>
            <person name="Lu J.-Y."/>
            <person name="Li Y."/>
            <person name="Zhao S.-W."/>
            <person name="Mao J.-F."/>
            <person name="Jia S.-G."/>
            <person name="Mao Y.-M."/>
        </authorList>
    </citation>
    <scope>NUCLEOTIDE SEQUENCE</scope>
    <source>
        <strain evidence="7">AT0</strain>
        <tissue evidence="7">Leaf</tissue>
    </source>
</reference>
<protein>
    <submittedName>
        <fullName evidence="7">Uncharacterized protein</fullName>
    </submittedName>
</protein>
<evidence type="ECO:0000313" key="7">
    <source>
        <dbReference type="EMBL" id="KAH7533370.1"/>
    </source>
</evidence>
<keyword evidence="6" id="KW-1015">Disulfide bond</keyword>
<keyword evidence="4" id="KW-0372">Hormone</keyword>
<dbReference type="GO" id="GO:0005179">
    <property type="term" value="F:hormone activity"/>
    <property type="evidence" value="ECO:0007669"/>
    <property type="project" value="UniProtKB-KW"/>
</dbReference>
<dbReference type="Proteomes" id="UP000813462">
    <property type="component" value="Unassembled WGS sequence"/>
</dbReference>
<evidence type="ECO:0000256" key="4">
    <source>
        <dbReference type="ARBA" id="ARBA00022702"/>
    </source>
</evidence>
<proteinExistence type="inferred from homology"/>
<accession>A0A978VJV1</accession>
<dbReference type="Pfam" id="PF05498">
    <property type="entry name" value="RALF"/>
    <property type="match status" value="1"/>
</dbReference>
<evidence type="ECO:0000256" key="1">
    <source>
        <dbReference type="ARBA" id="ARBA00004613"/>
    </source>
</evidence>
<comment type="caution">
    <text evidence="7">The sequence shown here is derived from an EMBL/GenBank/DDBJ whole genome shotgun (WGS) entry which is preliminary data.</text>
</comment>
<comment type="similarity">
    <text evidence="2">Belongs to the plant rapid alkalinization factor (RALF) family.</text>
</comment>
<dbReference type="PANTHER" id="PTHR33136">
    <property type="entry name" value="RAPID ALKALINIZATION FACTOR-LIKE"/>
    <property type="match status" value="1"/>
</dbReference>
<evidence type="ECO:0000256" key="6">
    <source>
        <dbReference type="ARBA" id="ARBA00023157"/>
    </source>
</evidence>
<evidence type="ECO:0000256" key="5">
    <source>
        <dbReference type="ARBA" id="ARBA00022729"/>
    </source>
</evidence>
<evidence type="ECO:0000256" key="3">
    <source>
        <dbReference type="ARBA" id="ARBA00022525"/>
    </source>
</evidence>
<dbReference type="GO" id="GO:0009506">
    <property type="term" value="C:plasmodesma"/>
    <property type="evidence" value="ECO:0007669"/>
    <property type="project" value="TreeGrafter"/>
</dbReference>
<gene>
    <name evidence="7" type="ORF">FEM48_Zijuj04G0123600</name>
</gene>
<organism evidence="7 8">
    <name type="scientific">Ziziphus jujuba var. spinosa</name>
    <dbReference type="NCBI Taxonomy" id="714518"/>
    <lineage>
        <taxon>Eukaryota</taxon>
        <taxon>Viridiplantae</taxon>
        <taxon>Streptophyta</taxon>
        <taxon>Embryophyta</taxon>
        <taxon>Tracheophyta</taxon>
        <taxon>Spermatophyta</taxon>
        <taxon>Magnoliopsida</taxon>
        <taxon>eudicotyledons</taxon>
        <taxon>Gunneridae</taxon>
        <taxon>Pentapetalae</taxon>
        <taxon>rosids</taxon>
        <taxon>fabids</taxon>
        <taxon>Rosales</taxon>
        <taxon>Rhamnaceae</taxon>
        <taxon>Paliureae</taxon>
        <taxon>Ziziphus</taxon>
    </lineage>
</organism>